<dbReference type="RefSeq" id="YP_010061566.1">
    <property type="nucleotide sequence ID" value="NC_054784.1"/>
</dbReference>
<accession>A0A481W391</accession>
<dbReference type="EMBL" id="MK524530">
    <property type="protein sequence ID" value="QBJ00229.1"/>
    <property type="molecule type" value="Genomic_DNA"/>
</dbReference>
<organism evidence="1 2">
    <name type="scientific">Mycobacterium phage Pharaoh</name>
    <dbReference type="NCBI Taxonomy" id="2530140"/>
    <lineage>
        <taxon>Viruses</taxon>
        <taxon>Duplodnaviria</taxon>
        <taxon>Heunggongvirae</taxon>
        <taxon>Uroviricota</taxon>
        <taxon>Caudoviricetes</taxon>
        <taxon>Pharaohvirus</taxon>
        <taxon>Pharaohvirus pharaoh</taxon>
    </lineage>
</organism>
<keyword evidence="2" id="KW-1185">Reference proteome</keyword>
<sequence length="110" mass="12157">MSDRAQVVVILPRDGALPIDVQGVNTRRLAIERMSELGEVDENSVRYKAGTEEATVSFGGPNYVSLWQHNAMAALWQANLKVSKEITGPIVHEDSVSRVRTAASFVRDIY</sequence>
<proteinExistence type="predicted"/>
<evidence type="ECO:0000313" key="2">
    <source>
        <dbReference type="Proteomes" id="UP000293430"/>
    </source>
</evidence>
<evidence type="ECO:0000313" key="1">
    <source>
        <dbReference type="EMBL" id="QBJ00229.1"/>
    </source>
</evidence>
<gene>
    <name evidence="1" type="primary">40</name>
    <name evidence="1" type="ORF">SEA_PHARAOH_40</name>
</gene>
<reference evidence="1 2" key="1">
    <citation type="submission" date="2019-02" db="EMBL/GenBank/DDBJ databases">
        <authorList>
            <person name="Liuzzo S."/>
            <person name="Smith M.A."/>
            <person name="Garlena R.A."/>
            <person name="Russell D.A."/>
            <person name="Pope W.H."/>
            <person name="Jacobs-Sera D."/>
            <person name="Hatfull G.F."/>
        </authorList>
    </citation>
    <scope>NUCLEOTIDE SEQUENCE [LARGE SCALE GENOMIC DNA]</scope>
</reference>
<name>A0A481W391_9CAUD</name>
<dbReference type="Pfam" id="PF17510">
    <property type="entry name" value="GP44"/>
    <property type="match status" value="1"/>
</dbReference>
<dbReference type="GeneID" id="64871186"/>
<dbReference type="KEGG" id="vg:64871186"/>
<dbReference type="InterPro" id="IPR035252">
    <property type="entry name" value="Gp44"/>
</dbReference>
<protein>
    <submittedName>
        <fullName evidence="1">Uncharacterized protein</fullName>
    </submittedName>
</protein>
<dbReference type="Proteomes" id="UP000293430">
    <property type="component" value="Segment"/>
</dbReference>